<evidence type="ECO:0000313" key="2">
    <source>
        <dbReference type="EMBL" id="KAL1523886.1"/>
    </source>
</evidence>
<organism evidence="2 3">
    <name type="scientific">Prymnesium parvum</name>
    <name type="common">Toxic golden alga</name>
    <dbReference type="NCBI Taxonomy" id="97485"/>
    <lineage>
        <taxon>Eukaryota</taxon>
        <taxon>Haptista</taxon>
        <taxon>Haptophyta</taxon>
        <taxon>Prymnesiophyceae</taxon>
        <taxon>Prymnesiales</taxon>
        <taxon>Prymnesiaceae</taxon>
        <taxon>Prymnesium</taxon>
    </lineage>
</organism>
<evidence type="ECO:0000313" key="3">
    <source>
        <dbReference type="Proteomes" id="UP001515480"/>
    </source>
</evidence>
<feature type="region of interest" description="Disordered" evidence="1">
    <location>
        <begin position="668"/>
        <end position="691"/>
    </location>
</feature>
<feature type="region of interest" description="Disordered" evidence="1">
    <location>
        <begin position="110"/>
        <end position="145"/>
    </location>
</feature>
<protein>
    <submittedName>
        <fullName evidence="2">Uncharacterized protein</fullName>
    </submittedName>
</protein>
<keyword evidence="3" id="KW-1185">Reference proteome</keyword>
<feature type="compositionally biased region" description="Acidic residues" evidence="1">
    <location>
        <begin position="248"/>
        <end position="328"/>
    </location>
</feature>
<reference evidence="2 3" key="1">
    <citation type="journal article" date="2024" name="Science">
        <title>Giant polyketide synthase enzymes in the biosynthesis of giant marine polyether toxins.</title>
        <authorList>
            <person name="Fallon T.R."/>
            <person name="Shende V.V."/>
            <person name="Wierzbicki I.H."/>
            <person name="Pendleton A.L."/>
            <person name="Watervoot N.F."/>
            <person name="Auber R.P."/>
            <person name="Gonzalez D.J."/>
            <person name="Wisecaver J.H."/>
            <person name="Moore B.S."/>
        </authorList>
    </citation>
    <scope>NUCLEOTIDE SEQUENCE [LARGE SCALE GENOMIC DNA]</scope>
    <source>
        <strain evidence="2 3">12B1</strain>
    </source>
</reference>
<feature type="region of interest" description="Disordered" evidence="1">
    <location>
        <begin position="1"/>
        <end position="54"/>
    </location>
</feature>
<dbReference type="EMBL" id="JBGBPQ010000005">
    <property type="protein sequence ID" value="KAL1523886.1"/>
    <property type="molecule type" value="Genomic_DNA"/>
</dbReference>
<dbReference type="Proteomes" id="UP001515480">
    <property type="component" value="Unassembled WGS sequence"/>
</dbReference>
<comment type="caution">
    <text evidence="2">The sequence shown here is derived from an EMBL/GenBank/DDBJ whole genome shotgun (WGS) entry which is preliminary data.</text>
</comment>
<dbReference type="AlphaFoldDB" id="A0AB34JR67"/>
<feature type="compositionally biased region" description="Acidic residues" evidence="1">
    <location>
        <begin position="677"/>
        <end position="691"/>
    </location>
</feature>
<accession>A0AB34JR67</accession>
<feature type="compositionally biased region" description="Polar residues" evidence="1">
    <location>
        <begin position="122"/>
        <end position="136"/>
    </location>
</feature>
<feature type="region of interest" description="Disordered" evidence="1">
    <location>
        <begin position="240"/>
        <end position="345"/>
    </location>
</feature>
<name>A0AB34JR67_PRYPA</name>
<proteinExistence type="predicted"/>
<sequence>MGRQEPLARPGVRERKVSEMWSQEPPLSLSKQPSRKDSGSSSAPSRHEMQADALRALQAALAGSGAADTQRILEQVETEEHAQLLLAYMTDRFQEERAKAERLQVEATSARRRWKRGEVKAASSQPRPDSMGSSEGHTPAAAVGGTLEEEIRVAQRAKDLLEAFSSTEAAQGVQWQRLADVPQAPRKLGHEVEGLLYAVRRGAVEARCLRTAEPTASSRVWQRTSAVTLDSILAEDAYDLEGRGTSLAEEEEREEGEEEMAAEAAEEEVAVQEEKEDGEAEGEEEVKEEVEAEGEEEGEEEGEGEGEENEEREEDMEEGSLAEVEEEEARGTEASDAGEQGDAEIGGQADEVVAAATAEGREAVDYDARWREWRLRGARDKLVEICISLKEAMLLQLVFGRWAALRLESHAAHTHFAIFESLEESRHRLTKLLHESQRENRWHRQQLSSSFRHKQLLLCWCERPLQRFWLLWTSHIMRKRLERDNRDQVRQLAYALRVATGSLPEDADPDDSDLPEAVKELNSGHMFEGYLLERCWKGWVLVVAQARLRAEHLERAGLAIREGLRGAAVEAEREASPSKAAAAAAAADDNGGLLGWIGSGLQQLSFDRAAAAVVAAIDSSRRRLTLGQYWLMWRGAITMEESRYQEDNERMALVVSLWNATTSGLMDSSAGFLQTEDGNDPEEGESDSAPA</sequence>
<gene>
    <name evidence="2" type="ORF">AB1Y20_018805</name>
</gene>
<evidence type="ECO:0000256" key="1">
    <source>
        <dbReference type="SAM" id="MobiDB-lite"/>
    </source>
</evidence>